<sequence length="488" mass="53905">MKKNIITISLAALTVFVSLTSCERNLDQISSVNEAEEQAMTRPESFRQALDGAYTAFKGTGYYTSDAGNQLIMGDLTTDNLIISDAGRNSNASASNFEFSSDNSQTTGLFSAAYAVVSRANFVLSYLNNGVLTGAQKDNIEAEARAIRAAAHFDILRAYSVIPTQNSTAEHQYGIYYSESFNPLNNNSSRSLSVDESYKKVINDLLFAADKITQNDADKGRFSKAAVYGLLSRVYLYKGEYANTVKYGQLALGLSPSVTTLDNFNRIWKENEGLAKITDGVLFQISNAAPERNTVGVAYNQLIDGQYRSEFVADYAFFNMFANNDVRKTSYFTTALYNKKMYNHITKYAGNGGPVNIVPIKYLRTAEVLLNVAEASYRSGDEGTALTLLNQLRKERYTSFTPGAEAGTALLDAILKERRLELAFENDRWYTLKRLGLPVQRSGKGDIADGSGSKALTQTLAADSYLWQWPIPINAIQANPNIKQNDKY</sequence>
<organism evidence="8 9">
    <name type="scientific">Chryseobacterium contaminans</name>
    <dbReference type="NCBI Taxonomy" id="1423959"/>
    <lineage>
        <taxon>Bacteria</taxon>
        <taxon>Pseudomonadati</taxon>
        <taxon>Bacteroidota</taxon>
        <taxon>Flavobacteriia</taxon>
        <taxon>Flavobacteriales</taxon>
        <taxon>Weeksellaceae</taxon>
        <taxon>Chryseobacterium group</taxon>
        <taxon>Chryseobacterium</taxon>
    </lineage>
</organism>
<evidence type="ECO:0000256" key="2">
    <source>
        <dbReference type="ARBA" id="ARBA00006275"/>
    </source>
</evidence>
<feature type="domain" description="SusD-like N-terminal" evidence="7">
    <location>
        <begin position="69"/>
        <end position="236"/>
    </location>
</feature>
<feature type="domain" description="RagB/SusD" evidence="6">
    <location>
        <begin position="325"/>
        <end position="488"/>
    </location>
</feature>
<evidence type="ECO:0000256" key="4">
    <source>
        <dbReference type="ARBA" id="ARBA00023136"/>
    </source>
</evidence>
<dbReference type="RefSeq" id="WP_083188703.1">
    <property type="nucleotide sequence ID" value="NZ_FRBM01000003.1"/>
</dbReference>
<evidence type="ECO:0000256" key="5">
    <source>
        <dbReference type="ARBA" id="ARBA00023237"/>
    </source>
</evidence>
<protein>
    <submittedName>
        <fullName evidence="8">Starch-binding associating with outer membrane</fullName>
    </submittedName>
</protein>
<keyword evidence="3" id="KW-0732">Signal</keyword>
<gene>
    <name evidence="8" type="ORF">SAMN05444407_103471</name>
</gene>
<proteinExistence type="inferred from homology"/>
<reference evidence="8 9" key="1">
    <citation type="submission" date="2016-11" db="EMBL/GenBank/DDBJ databases">
        <authorList>
            <person name="Jaros S."/>
            <person name="Januszkiewicz K."/>
            <person name="Wedrychowicz H."/>
        </authorList>
    </citation>
    <scope>NUCLEOTIDE SEQUENCE [LARGE SCALE GENOMIC DNA]</scope>
    <source>
        <strain evidence="8 9">DSM 27621</strain>
    </source>
</reference>
<dbReference type="Proteomes" id="UP000184069">
    <property type="component" value="Unassembled WGS sequence"/>
</dbReference>
<dbReference type="InterPro" id="IPR033985">
    <property type="entry name" value="SusD-like_N"/>
</dbReference>
<evidence type="ECO:0000313" key="8">
    <source>
        <dbReference type="EMBL" id="SHL37230.1"/>
    </source>
</evidence>
<evidence type="ECO:0000256" key="3">
    <source>
        <dbReference type="ARBA" id="ARBA00022729"/>
    </source>
</evidence>
<dbReference type="Pfam" id="PF07980">
    <property type="entry name" value="SusD_RagB"/>
    <property type="match status" value="1"/>
</dbReference>
<dbReference type="PROSITE" id="PS51257">
    <property type="entry name" value="PROKAR_LIPOPROTEIN"/>
    <property type="match status" value="1"/>
</dbReference>
<dbReference type="OrthoDB" id="5694214at2"/>
<dbReference type="InterPro" id="IPR012944">
    <property type="entry name" value="SusD_RagB_dom"/>
</dbReference>
<dbReference type="SUPFAM" id="SSF48452">
    <property type="entry name" value="TPR-like"/>
    <property type="match status" value="1"/>
</dbReference>
<dbReference type="Gene3D" id="1.25.40.390">
    <property type="match status" value="1"/>
</dbReference>
<keyword evidence="4" id="KW-0472">Membrane</keyword>
<dbReference type="Pfam" id="PF14322">
    <property type="entry name" value="SusD-like_3"/>
    <property type="match status" value="1"/>
</dbReference>
<evidence type="ECO:0000259" key="7">
    <source>
        <dbReference type="Pfam" id="PF14322"/>
    </source>
</evidence>
<comment type="similarity">
    <text evidence="2">Belongs to the SusD family.</text>
</comment>
<dbReference type="GO" id="GO:0009279">
    <property type="term" value="C:cell outer membrane"/>
    <property type="evidence" value="ECO:0007669"/>
    <property type="project" value="UniProtKB-SubCell"/>
</dbReference>
<evidence type="ECO:0000313" key="9">
    <source>
        <dbReference type="Proteomes" id="UP000184069"/>
    </source>
</evidence>
<evidence type="ECO:0000259" key="6">
    <source>
        <dbReference type="Pfam" id="PF07980"/>
    </source>
</evidence>
<dbReference type="EMBL" id="FRBM01000003">
    <property type="protein sequence ID" value="SHL37230.1"/>
    <property type="molecule type" value="Genomic_DNA"/>
</dbReference>
<accession>A0A1M7A3I8</accession>
<name>A0A1M7A3I8_9FLAO</name>
<keyword evidence="5" id="KW-0998">Cell outer membrane</keyword>
<dbReference type="InterPro" id="IPR011990">
    <property type="entry name" value="TPR-like_helical_dom_sf"/>
</dbReference>
<dbReference type="STRING" id="1423959.SAMN05444407_103471"/>
<dbReference type="AlphaFoldDB" id="A0A1M7A3I8"/>
<evidence type="ECO:0000256" key="1">
    <source>
        <dbReference type="ARBA" id="ARBA00004442"/>
    </source>
</evidence>
<comment type="subcellular location">
    <subcellularLocation>
        <location evidence="1">Cell outer membrane</location>
    </subcellularLocation>
</comment>